<evidence type="ECO:0000313" key="2">
    <source>
        <dbReference type="Proteomes" id="UP001476798"/>
    </source>
</evidence>
<proteinExistence type="predicted"/>
<dbReference type="Proteomes" id="UP001476798">
    <property type="component" value="Unassembled WGS sequence"/>
</dbReference>
<reference evidence="1 2" key="1">
    <citation type="submission" date="2021-06" db="EMBL/GenBank/DDBJ databases">
        <authorList>
            <person name="Palmer J.M."/>
        </authorList>
    </citation>
    <scope>NUCLEOTIDE SEQUENCE [LARGE SCALE GENOMIC DNA]</scope>
    <source>
        <strain evidence="1 2">GA_2019</strain>
        <tissue evidence="1">Muscle</tissue>
    </source>
</reference>
<protein>
    <submittedName>
        <fullName evidence="1">Uncharacterized protein</fullName>
    </submittedName>
</protein>
<organism evidence="1 2">
    <name type="scientific">Goodea atripinnis</name>
    <dbReference type="NCBI Taxonomy" id="208336"/>
    <lineage>
        <taxon>Eukaryota</taxon>
        <taxon>Metazoa</taxon>
        <taxon>Chordata</taxon>
        <taxon>Craniata</taxon>
        <taxon>Vertebrata</taxon>
        <taxon>Euteleostomi</taxon>
        <taxon>Actinopterygii</taxon>
        <taxon>Neopterygii</taxon>
        <taxon>Teleostei</taxon>
        <taxon>Neoteleostei</taxon>
        <taxon>Acanthomorphata</taxon>
        <taxon>Ovalentaria</taxon>
        <taxon>Atherinomorphae</taxon>
        <taxon>Cyprinodontiformes</taxon>
        <taxon>Goodeidae</taxon>
        <taxon>Goodea</taxon>
    </lineage>
</organism>
<evidence type="ECO:0000313" key="1">
    <source>
        <dbReference type="EMBL" id="MEQ2176903.1"/>
    </source>
</evidence>
<name>A0ABV0NZU4_9TELE</name>
<accession>A0ABV0NZU4</accession>
<gene>
    <name evidence="1" type="ORF">GOODEAATRI_032942</name>
</gene>
<dbReference type="EMBL" id="JAHRIO010056461">
    <property type="protein sequence ID" value="MEQ2176903.1"/>
    <property type="molecule type" value="Genomic_DNA"/>
</dbReference>
<comment type="caution">
    <text evidence="1">The sequence shown here is derived from an EMBL/GenBank/DDBJ whole genome shotgun (WGS) entry which is preliminary data.</text>
</comment>
<sequence length="126" mass="13997">MVQLLFSPRLKADMDSQVRLNTQLNVNDQTWTLPDICLPTLYSLLHGALSSQSGSWLHAKRVTVSREQLIHCVSGTSSLTFHSFTEQHCTALKLCFITDSSCRNLTVILPAPCNQSQTCWAAVFDG</sequence>
<keyword evidence="2" id="KW-1185">Reference proteome</keyword>